<name>A0A1F8F6T0_9BACT</name>
<dbReference type="EMBL" id="MGJP01000065">
    <property type="protein sequence ID" value="OGN08270.1"/>
    <property type="molecule type" value="Genomic_DNA"/>
</dbReference>
<sequence length="519" mass="60515">MYSHIHIGNASEIADKSDYRLYRFFEILPGLLSWATLAFVIWISFAFPLFAAVFIIVFDIYWLIKTIYLSLLMRATFNKMRANLKINWTDRLETLKWEEIYHLVILPMSTEPIEVVRHGINSLVNTNYPPDKFIVVLSNEERVGESGRKVSEEIKKEFGGKFFKFLTTEHPNDLAGELRGKGANETWAIKKVKEEVIDLLKIPYENIVVSIFDVDTVVHPDFFACLTYNYLTAEKPLRSSFQPIPLFVNNIWEAPSFARVFAFSTTFWQMMQQSRHEQLVTFSSQSIGFKPLVEVGFWQTNVVSEDSRIFWQCLLNFDGDWRTVPLNFPIYMDANVAPTLWQTFRNQYKQIRRWLWGIENNAYFMFGFLKNKKISWKKKLYFNFQMTEKSHSSATNALIIFLLGWLPLWFGGSEFNNTILSYNLPRITSYIMYAAMLGLITSAIISIILLPPKPPNYGKFKWVWMVLQWILFPVNFVIFGAIPALDSQTRLMLGKYMGFWVTPKARTPVSVQVSTPVKD</sequence>
<dbReference type="Proteomes" id="UP000177167">
    <property type="component" value="Unassembled WGS sequence"/>
</dbReference>
<proteinExistence type="predicted"/>
<gene>
    <name evidence="2" type="ORF">A3J46_06670</name>
</gene>
<evidence type="ECO:0000313" key="2">
    <source>
        <dbReference type="EMBL" id="OGN08270.1"/>
    </source>
</evidence>
<dbReference type="AlphaFoldDB" id="A0A1F8F6T0"/>
<evidence type="ECO:0000313" key="3">
    <source>
        <dbReference type="Proteomes" id="UP000177167"/>
    </source>
</evidence>
<dbReference type="PANTHER" id="PTHR36851:SF1">
    <property type="entry name" value="GLYCO_TRANS_2-LIKE DOMAIN-CONTAINING PROTEIN"/>
    <property type="match status" value="1"/>
</dbReference>
<feature type="transmembrane region" description="Helical" evidence="1">
    <location>
        <begin position="49"/>
        <end position="71"/>
    </location>
</feature>
<dbReference type="SUPFAM" id="SSF53448">
    <property type="entry name" value="Nucleotide-diphospho-sugar transferases"/>
    <property type="match status" value="1"/>
</dbReference>
<feature type="transmembrane region" description="Helical" evidence="1">
    <location>
        <begin position="430"/>
        <end position="450"/>
    </location>
</feature>
<keyword evidence="1" id="KW-0472">Membrane</keyword>
<feature type="transmembrane region" description="Helical" evidence="1">
    <location>
        <begin position="21"/>
        <end position="43"/>
    </location>
</feature>
<evidence type="ECO:0000256" key="1">
    <source>
        <dbReference type="SAM" id="Phobius"/>
    </source>
</evidence>
<reference evidence="2 3" key="1">
    <citation type="journal article" date="2016" name="Nat. Commun.">
        <title>Thousands of microbial genomes shed light on interconnected biogeochemical processes in an aquifer system.</title>
        <authorList>
            <person name="Anantharaman K."/>
            <person name="Brown C.T."/>
            <person name="Hug L.A."/>
            <person name="Sharon I."/>
            <person name="Castelle C.J."/>
            <person name="Probst A.J."/>
            <person name="Thomas B.C."/>
            <person name="Singh A."/>
            <person name="Wilkins M.J."/>
            <person name="Karaoz U."/>
            <person name="Brodie E.L."/>
            <person name="Williams K.H."/>
            <person name="Hubbard S.S."/>
            <person name="Banfield J.F."/>
        </authorList>
    </citation>
    <scope>NUCLEOTIDE SEQUENCE [LARGE SCALE GENOMIC DNA]</scope>
</reference>
<accession>A0A1F8F6T0</accession>
<keyword evidence="1" id="KW-1133">Transmembrane helix</keyword>
<dbReference type="InterPro" id="IPR029044">
    <property type="entry name" value="Nucleotide-diphossugar_trans"/>
</dbReference>
<feature type="transmembrane region" description="Helical" evidence="1">
    <location>
        <begin position="462"/>
        <end position="485"/>
    </location>
</feature>
<comment type="caution">
    <text evidence="2">The sequence shown here is derived from an EMBL/GenBank/DDBJ whole genome shotgun (WGS) entry which is preliminary data.</text>
</comment>
<keyword evidence="1" id="KW-0812">Transmembrane</keyword>
<dbReference type="Gene3D" id="3.90.550.10">
    <property type="entry name" value="Spore Coat Polysaccharide Biosynthesis Protein SpsA, Chain A"/>
    <property type="match status" value="1"/>
</dbReference>
<protein>
    <submittedName>
        <fullName evidence="2">Uncharacterized protein</fullName>
    </submittedName>
</protein>
<organism evidence="2 3">
    <name type="scientific">Candidatus Yanofskybacteria bacterium RIFCSPHIGHO2_02_FULL_41_11</name>
    <dbReference type="NCBI Taxonomy" id="1802675"/>
    <lineage>
        <taxon>Bacteria</taxon>
        <taxon>Candidatus Yanofskyibacteriota</taxon>
    </lineage>
</organism>
<feature type="transmembrane region" description="Helical" evidence="1">
    <location>
        <begin position="393"/>
        <end position="410"/>
    </location>
</feature>
<dbReference type="PANTHER" id="PTHR36851">
    <property type="entry name" value="UNNAMED PRODUCT"/>
    <property type="match status" value="1"/>
</dbReference>